<dbReference type="GO" id="GO:0005886">
    <property type="term" value="C:plasma membrane"/>
    <property type="evidence" value="ECO:0007669"/>
    <property type="project" value="UniProtKB-SubCell"/>
</dbReference>
<name>A0A2K9MHK8_9RHOB</name>
<dbReference type="PROSITE" id="PS51007">
    <property type="entry name" value="CYTC"/>
    <property type="match status" value="1"/>
</dbReference>
<keyword evidence="3" id="KW-1003">Cell membrane</keyword>
<feature type="domain" description="Cytochrome c" evidence="12">
    <location>
        <begin position="77"/>
        <end position="178"/>
    </location>
</feature>
<gene>
    <name evidence="13" type="ORF">CYR75_06855</name>
</gene>
<dbReference type="Pfam" id="PF00034">
    <property type="entry name" value="Cytochrom_C"/>
    <property type="match status" value="1"/>
</dbReference>
<keyword evidence="10" id="KW-0472">Membrane</keyword>
<keyword evidence="9 11" id="KW-0408">Iron</keyword>
<dbReference type="GO" id="GO:0046872">
    <property type="term" value="F:metal ion binding"/>
    <property type="evidence" value="ECO:0007669"/>
    <property type="project" value="UniProtKB-KW"/>
</dbReference>
<keyword evidence="8" id="KW-1133">Transmembrane helix</keyword>
<keyword evidence="14" id="KW-1185">Reference proteome</keyword>
<dbReference type="Gene3D" id="1.10.760.10">
    <property type="entry name" value="Cytochrome c-like domain"/>
    <property type="match status" value="1"/>
</dbReference>
<evidence type="ECO:0000256" key="3">
    <source>
        <dbReference type="ARBA" id="ARBA00022475"/>
    </source>
</evidence>
<organism evidence="13 14">
    <name type="scientific">Paracoccus jeotgali</name>
    <dbReference type="NCBI Taxonomy" id="2065379"/>
    <lineage>
        <taxon>Bacteria</taxon>
        <taxon>Pseudomonadati</taxon>
        <taxon>Pseudomonadota</taxon>
        <taxon>Alphaproteobacteria</taxon>
        <taxon>Rhodobacterales</taxon>
        <taxon>Paracoccaceae</taxon>
        <taxon>Paracoccus</taxon>
    </lineage>
</organism>
<evidence type="ECO:0000256" key="4">
    <source>
        <dbReference type="ARBA" id="ARBA00022617"/>
    </source>
</evidence>
<dbReference type="PANTHER" id="PTHR11961">
    <property type="entry name" value="CYTOCHROME C"/>
    <property type="match status" value="1"/>
</dbReference>
<comment type="subcellular location">
    <subcellularLocation>
        <location evidence="1">Cell membrane</location>
        <topology evidence="1">Single-pass membrane protein</topology>
    </subcellularLocation>
</comment>
<evidence type="ECO:0000259" key="12">
    <source>
        <dbReference type="PROSITE" id="PS51007"/>
    </source>
</evidence>
<dbReference type="Proteomes" id="UP000234882">
    <property type="component" value="Chromosome"/>
</dbReference>
<evidence type="ECO:0000256" key="2">
    <source>
        <dbReference type="ARBA" id="ARBA00022448"/>
    </source>
</evidence>
<dbReference type="GO" id="GO:0009055">
    <property type="term" value="F:electron transfer activity"/>
    <property type="evidence" value="ECO:0007669"/>
    <property type="project" value="InterPro"/>
</dbReference>
<evidence type="ECO:0000256" key="8">
    <source>
        <dbReference type="ARBA" id="ARBA00022989"/>
    </source>
</evidence>
<keyword evidence="7" id="KW-0249">Electron transport</keyword>
<proteinExistence type="predicted"/>
<keyword evidence="6 11" id="KW-0479">Metal-binding</keyword>
<reference evidence="14" key="1">
    <citation type="submission" date="2017-12" db="EMBL/GenBank/DDBJ databases">
        <title>Genomic analysis of Paracoccus sp. CBA4604.</title>
        <authorList>
            <person name="Roh S.W."/>
            <person name="Kim J.Y."/>
            <person name="Kim J.S."/>
        </authorList>
    </citation>
    <scope>NUCLEOTIDE SEQUENCE [LARGE SCALE GENOMIC DNA]</scope>
    <source>
        <strain evidence="14">CBA4604</strain>
    </source>
</reference>
<evidence type="ECO:0000256" key="5">
    <source>
        <dbReference type="ARBA" id="ARBA00022692"/>
    </source>
</evidence>
<evidence type="ECO:0000256" key="1">
    <source>
        <dbReference type="ARBA" id="ARBA00004162"/>
    </source>
</evidence>
<dbReference type="KEGG" id="paru:CYR75_06855"/>
<dbReference type="AlphaFoldDB" id="A0A2K9MHK8"/>
<dbReference type="OrthoDB" id="9805828at2"/>
<dbReference type="InterPro" id="IPR036909">
    <property type="entry name" value="Cyt_c-like_dom_sf"/>
</dbReference>
<evidence type="ECO:0000256" key="11">
    <source>
        <dbReference type="PROSITE-ProRule" id="PRU00433"/>
    </source>
</evidence>
<evidence type="ECO:0000256" key="9">
    <source>
        <dbReference type="ARBA" id="ARBA00023004"/>
    </source>
</evidence>
<dbReference type="PRINTS" id="PR00604">
    <property type="entry name" value="CYTCHRMECIAB"/>
</dbReference>
<protein>
    <submittedName>
        <fullName evidence="13">Cytochrome c family protein</fullName>
    </submittedName>
</protein>
<dbReference type="GO" id="GO:0020037">
    <property type="term" value="F:heme binding"/>
    <property type="evidence" value="ECO:0007669"/>
    <property type="project" value="InterPro"/>
</dbReference>
<evidence type="ECO:0000256" key="10">
    <source>
        <dbReference type="ARBA" id="ARBA00023136"/>
    </source>
</evidence>
<keyword evidence="2" id="KW-0813">Transport</keyword>
<evidence type="ECO:0000256" key="7">
    <source>
        <dbReference type="ARBA" id="ARBA00022982"/>
    </source>
</evidence>
<dbReference type="FunFam" id="1.10.760.10:FF:000026">
    <property type="entry name" value="Cytochrome C, membrane-bound"/>
    <property type="match status" value="1"/>
</dbReference>
<dbReference type="RefSeq" id="WP_101499373.1">
    <property type="nucleotide sequence ID" value="NZ_CP025583.1"/>
</dbReference>
<evidence type="ECO:0000313" key="14">
    <source>
        <dbReference type="Proteomes" id="UP000234882"/>
    </source>
</evidence>
<accession>A0A2K9MHK8</accession>
<dbReference type="InterPro" id="IPR002327">
    <property type="entry name" value="Cyt_c_1A/1B"/>
</dbReference>
<evidence type="ECO:0000313" key="13">
    <source>
        <dbReference type="EMBL" id="AUM74025.1"/>
    </source>
</evidence>
<keyword evidence="5" id="KW-0812">Transmembrane</keyword>
<keyword evidence="4 11" id="KW-0349">Heme</keyword>
<sequence length="178" mass="18654">MFNTMTITKAAGALIGSLLALLLLFWAGGALFHIGPSGHAEDGEVAQAYSIEVEDADGGAEEEPEEELDFAVLMESADATKGEKVFGKCKACHKLDGTDGTGPHLNGVVGRAVASVAGFNYSDAMVEHATEDPEWTPEALQAYLLNPKAEVPGTKMSFAGLPKPEDRADVIAYLAASE</sequence>
<dbReference type="EMBL" id="CP025583">
    <property type="protein sequence ID" value="AUM74025.1"/>
    <property type="molecule type" value="Genomic_DNA"/>
</dbReference>
<dbReference type="SUPFAM" id="SSF46626">
    <property type="entry name" value="Cytochrome c"/>
    <property type="match status" value="1"/>
</dbReference>
<dbReference type="InterPro" id="IPR009056">
    <property type="entry name" value="Cyt_c-like_dom"/>
</dbReference>
<evidence type="ECO:0000256" key="6">
    <source>
        <dbReference type="ARBA" id="ARBA00022723"/>
    </source>
</evidence>